<accession>A0AAW1GUB9</accession>
<comment type="caution">
    <text evidence="1">The sequence shown here is derived from an EMBL/GenBank/DDBJ whole genome shotgun (WGS) entry which is preliminary data.</text>
</comment>
<organism evidence="1 2">
    <name type="scientific">Saponaria officinalis</name>
    <name type="common">Common soapwort</name>
    <name type="synonym">Lychnis saponaria</name>
    <dbReference type="NCBI Taxonomy" id="3572"/>
    <lineage>
        <taxon>Eukaryota</taxon>
        <taxon>Viridiplantae</taxon>
        <taxon>Streptophyta</taxon>
        <taxon>Embryophyta</taxon>
        <taxon>Tracheophyta</taxon>
        <taxon>Spermatophyta</taxon>
        <taxon>Magnoliopsida</taxon>
        <taxon>eudicotyledons</taxon>
        <taxon>Gunneridae</taxon>
        <taxon>Pentapetalae</taxon>
        <taxon>Caryophyllales</taxon>
        <taxon>Caryophyllaceae</taxon>
        <taxon>Caryophylleae</taxon>
        <taxon>Saponaria</taxon>
    </lineage>
</organism>
<evidence type="ECO:0000313" key="1">
    <source>
        <dbReference type="EMBL" id="KAK9666031.1"/>
    </source>
</evidence>
<sequence length="119" mass="12780">MPPQTKHVIGDHSHSTLISTFSLFSSKKVTISDTGLPNGTSIITRAKLSLILSDVTPSHRTKSPNSPEILGIHSPQNFKGRFINLIQTGTTLTASLVRGTVADHCLTIKGFLSNIKCPC</sequence>
<dbReference type="EMBL" id="JBDFQZ010000014">
    <property type="protein sequence ID" value="KAK9666031.1"/>
    <property type="molecule type" value="Genomic_DNA"/>
</dbReference>
<dbReference type="AlphaFoldDB" id="A0AAW1GUB9"/>
<keyword evidence="2" id="KW-1185">Reference proteome</keyword>
<proteinExistence type="predicted"/>
<protein>
    <submittedName>
        <fullName evidence="1">Uncharacterized protein</fullName>
    </submittedName>
</protein>
<gene>
    <name evidence="1" type="ORF">RND81_14G154700</name>
</gene>
<dbReference type="Proteomes" id="UP001443914">
    <property type="component" value="Unassembled WGS sequence"/>
</dbReference>
<evidence type="ECO:0000313" key="2">
    <source>
        <dbReference type="Proteomes" id="UP001443914"/>
    </source>
</evidence>
<name>A0AAW1GUB9_SAPOF</name>
<reference evidence="1" key="1">
    <citation type="submission" date="2024-03" db="EMBL/GenBank/DDBJ databases">
        <title>WGS assembly of Saponaria officinalis var. Norfolk2.</title>
        <authorList>
            <person name="Jenkins J."/>
            <person name="Shu S."/>
            <person name="Grimwood J."/>
            <person name="Barry K."/>
            <person name="Goodstein D."/>
            <person name="Schmutz J."/>
            <person name="Leebens-Mack J."/>
            <person name="Osbourn A."/>
        </authorList>
    </citation>
    <scope>NUCLEOTIDE SEQUENCE [LARGE SCALE GENOMIC DNA]</scope>
    <source>
        <strain evidence="1">JIC</strain>
    </source>
</reference>